<evidence type="ECO:0000256" key="3">
    <source>
        <dbReference type="ARBA" id="ARBA00022475"/>
    </source>
</evidence>
<gene>
    <name evidence="9" type="ORF">RHODO2019_13935</name>
</gene>
<keyword evidence="3" id="KW-1003">Cell membrane</keyword>
<dbReference type="Proteomes" id="UP001164965">
    <property type="component" value="Chromosome"/>
</dbReference>
<organism evidence="9 10">
    <name type="scientific">Rhodococcus antarcticus</name>
    <dbReference type="NCBI Taxonomy" id="2987751"/>
    <lineage>
        <taxon>Bacteria</taxon>
        <taxon>Bacillati</taxon>
        <taxon>Actinomycetota</taxon>
        <taxon>Actinomycetes</taxon>
        <taxon>Mycobacteriales</taxon>
        <taxon>Nocardiaceae</taxon>
        <taxon>Rhodococcus</taxon>
    </lineage>
</organism>
<evidence type="ECO:0000313" key="10">
    <source>
        <dbReference type="Proteomes" id="UP001164965"/>
    </source>
</evidence>
<feature type="transmembrane region" description="Helical" evidence="7">
    <location>
        <begin position="261"/>
        <end position="281"/>
    </location>
</feature>
<evidence type="ECO:0000256" key="7">
    <source>
        <dbReference type="SAM" id="Phobius"/>
    </source>
</evidence>
<reference evidence="9" key="1">
    <citation type="submission" date="2022-10" db="EMBL/GenBank/DDBJ databases">
        <title>Rhodococcus sp.75.</title>
        <authorList>
            <person name="Sun M."/>
        </authorList>
    </citation>
    <scope>NUCLEOTIDE SEQUENCE</scope>
    <source>
        <strain evidence="9">75</strain>
    </source>
</reference>
<keyword evidence="6 7" id="KW-0472">Membrane</keyword>
<evidence type="ECO:0000256" key="5">
    <source>
        <dbReference type="ARBA" id="ARBA00022989"/>
    </source>
</evidence>
<feature type="domain" description="Major facilitator superfamily (MFS) profile" evidence="8">
    <location>
        <begin position="217"/>
        <end position="419"/>
    </location>
</feature>
<dbReference type="PROSITE" id="PS50850">
    <property type="entry name" value="MFS"/>
    <property type="match status" value="2"/>
</dbReference>
<feature type="transmembrane region" description="Helical" evidence="7">
    <location>
        <begin position="178"/>
        <end position="198"/>
    </location>
</feature>
<evidence type="ECO:0000256" key="1">
    <source>
        <dbReference type="ARBA" id="ARBA00004429"/>
    </source>
</evidence>
<dbReference type="SUPFAM" id="SSF103473">
    <property type="entry name" value="MFS general substrate transporter"/>
    <property type="match status" value="1"/>
</dbReference>
<feature type="transmembrane region" description="Helical" evidence="7">
    <location>
        <begin position="293"/>
        <end position="326"/>
    </location>
</feature>
<dbReference type="EMBL" id="CP110615">
    <property type="protein sequence ID" value="UZJ24246.1"/>
    <property type="molecule type" value="Genomic_DNA"/>
</dbReference>
<evidence type="ECO:0000256" key="6">
    <source>
        <dbReference type="ARBA" id="ARBA00023136"/>
    </source>
</evidence>
<accession>A0ABY6NYN6</accession>
<dbReference type="PANTHER" id="PTHR23513:SF9">
    <property type="entry name" value="ENTEROBACTIN EXPORTER ENTS"/>
    <property type="match status" value="1"/>
</dbReference>
<feature type="transmembrane region" description="Helical" evidence="7">
    <location>
        <begin position="51"/>
        <end position="71"/>
    </location>
</feature>
<protein>
    <submittedName>
        <fullName evidence="9">MFS transporter</fullName>
    </submittedName>
</protein>
<dbReference type="CDD" id="cd06173">
    <property type="entry name" value="MFS_MefA_like"/>
    <property type="match status" value="1"/>
</dbReference>
<name>A0ABY6NYN6_9NOCA</name>
<evidence type="ECO:0000256" key="4">
    <source>
        <dbReference type="ARBA" id="ARBA00022692"/>
    </source>
</evidence>
<feature type="transmembrane region" description="Helical" evidence="7">
    <location>
        <begin position="109"/>
        <end position="127"/>
    </location>
</feature>
<dbReference type="RefSeq" id="WP_265382353.1">
    <property type="nucleotide sequence ID" value="NZ_CP110615.1"/>
</dbReference>
<dbReference type="InterPro" id="IPR020846">
    <property type="entry name" value="MFS_dom"/>
</dbReference>
<evidence type="ECO:0000313" key="9">
    <source>
        <dbReference type="EMBL" id="UZJ24246.1"/>
    </source>
</evidence>
<keyword evidence="4 7" id="KW-0812">Transmembrane</keyword>
<dbReference type="Gene3D" id="1.20.1250.20">
    <property type="entry name" value="MFS general substrate transporter like domains"/>
    <property type="match status" value="1"/>
</dbReference>
<comment type="subcellular location">
    <subcellularLocation>
        <location evidence="1">Cell inner membrane</location>
        <topology evidence="1">Multi-pass membrane protein</topology>
    </subcellularLocation>
</comment>
<feature type="transmembrane region" description="Helical" evidence="7">
    <location>
        <begin position="219"/>
        <end position="241"/>
    </location>
</feature>
<feature type="domain" description="Major facilitator superfamily (MFS) profile" evidence="8">
    <location>
        <begin position="1"/>
        <end position="200"/>
    </location>
</feature>
<keyword evidence="2" id="KW-0813">Transport</keyword>
<evidence type="ECO:0000259" key="8">
    <source>
        <dbReference type="PROSITE" id="PS50850"/>
    </source>
</evidence>
<dbReference type="InterPro" id="IPR010290">
    <property type="entry name" value="TM_effector"/>
</dbReference>
<feature type="transmembrane region" description="Helical" evidence="7">
    <location>
        <begin position="148"/>
        <end position="172"/>
    </location>
</feature>
<proteinExistence type="predicted"/>
<dbReference type="PANTHER" id="PTHR23513">
    <property type="entry name" value="INTEGRAL MEMBRANE EFFLUX PROTEIN-RELATED"/>
    <property type="match status" value="1"/>
</dbReference>
<feature type="transmembrane region" description="Helical" evidence="7">
    <location>
        <begin position="83"/>
        <end position="103"/>
    </location>
</feature>
<feature type="transmembrane region" description="Helical" evidence="7">
    <location>
        <begin position="21"/>
        <end position="45"/>
    </location>
</feature>
<sequence length="419" mass="42640">MRHLRSLLADTTPLQTPAYRRLWVAGIVTVIGAQLTVVAVPLQVYSLTRSSAYVGLTGVFALVPLIVFGLWGGALADAVDRRTLLLVSTVGIGVTSLAFWAQAVAGVDNVWLVLVLLAVQTAFFGINQPTRSAIIPRLLPFDQVAAANALNMSVFQLGAIVGPVLAGVALGFTSLSTLYLVDTVLLLATLHAVLRLPALPPTVLGRKAGLREVLDGFRYLAGHTVLLASFVVDVIAMVAGMPRALFPEMAVQSFGAPEDGGTVLGLLFAGIGIGALAGGVFSGRLPGVARQGVAVVVAIAVWGLCMVGFGLAAGAGVLWLAVAFLAVGGAADTVSAVYRSTILLQAANDDVRGRLQGVFTVVVAGGPRLGDVTHGASAALVGTTAAAAGGGVLVVVGVVVAALAMPAFVRYRVVSRAGG</sequence>
<evidence type="ECO:0000256" key="2">
    <source>
        <dbReference type="ARBA" id="ARBA00022448"/>
    </source>
</evidence>
<keyword evidence="5 7" id="KW-1133">Transmembrane helix</keyword>
<dbReference type="Pfam" id="PF05977">
    <property type="entry name" value="MFS_3"/>
    <property type="match status" value="1"/>
</dbReference>
<dbReference type="InterPro" id="IPR036259">
    <property type="entry name" value="MFS_trans_sf"/>
</dbReference>
<keyword evidence="10" id="KW-1185">Reference proteome</keyword>
<feature type="transmembrane region" description="Helical" evidence="7">
    <location>
        <begin position="385"/>
        <end position="409"/>
    </location>
</feature>